<reference evidence="1 2" key="1">
    <citation type="submission" date="2019-08" db="EMBL/GenBank/DDBJ databases">
        <title>In-depth cultivation of the pig gut microbiome towards novel bacterial diversity and tailored functional studies.</title>
        <authorList>
            <person name="Wylensek D."/>
            <person name="Hitch T.C.A."/>
            <person name="Clavel T."/>
        </authorList>
    </citation>
    <scope>NUCLEOTIDE SEQUENCE [LARGE SCALE GENOMIC DNA]</scope>
    <source>
        <strain evidence="1 2">BBE-744-WT-12</strain>
    </source>
</reference>
<protein>
    <submittedName>
        <fullName evidence="1">Uncharacterized protein</fullName>
    </submittedName>
</protein>
<organism evidence="1 2">
    <name type="scientific">Victivallis lenta</name>
    <dbReference type="NCBI Taxonomy" id="2606640"/>
    <lineage>
        <taxon>Bacteria</taxon>
        <taxon>Pseudomonadati</taxon>
        <taxon>Lentisphaerota</taxon>
        <taxon>Lentisphaeria</taxon>
        <taxon>Victivallales</taxon>
        <taxon>Victivallaceae</taxon>
        <taxon>Victivallis</taxon>
    </lineage>
</organism>
<dbReference type="Proteomes" id="UP000435649">
    <property type="component" value="Unassembled WGS sequence"/>
</dbReference>
<proteinExistence type="predicted"/>
<dbReference type="EMBL" id="VUNS01000009">
    <property type="protein sequence ID" value="MST97307.1"/>
    <property type="molecule type" value="Genomic_DNA"/>
</dbReference>
<sequence>MLYSYSFQNKKRDLSDVLSTVIKDEPRFISLFKPSEDATQQKHEWLEDQLTGRSVTVTAVSSGTLSASAADLAKLKVGTLVVVKDDSALFRVATVTSSGFTVALVSANGSKTAAPAADDVLSIVSTPVQEGSNPGDGDETGLTGQTGFNCTQIFRKDIILSGSALAVNVFGTVDNQLNKQTAFALGELARDLNRVALFGRRVEATASARGEAGGLYFFGCGDNGLSVDASAAALDSVVVNDAAQAVLGAGGDPSLILCSPGQARVLSNEYKNQLQIVRSDDRRGAYVAVIVNEINGRGMTVMADPDMPDTDSWIIDPAGFGLASLKGRAITDSDATPKGFDGIKRMALGEVTFVFRNAGARLCRISNLKASATALAALRGGN</sequence>
<dbReference type="RefSeq" id="WP_106055261.1">
    <property type="nucleotide sequence ID" value="NZ_CALXOB010000043.1"/>
</dbReference>
<name>A0A844G126_9BACT</name>
<comment type="caution">
    <text evidence="1">The sequence shown here is derived from an EMBL/GenBank/DDBJ whole genome shotgun (WGS) entry which is preliminary data.</text>
</comment>
<keyword evidence="2" id="KW-1185">Reference proteome</keyword>
<gene>
    <name evidence="1" type="ORF">FYJ85_09665</name>
</gene>
<dbReference type="AlphaFoldDB" id="A0A844G126"/>
<dbReference type="InterPro" id="IPR035198">
    <property type="entry name" value="SU10_MCP"/>
</dbReference>
<evidence type="ECO:0000313" key="2">
    <source>
        <dbReference type="Proteomes" id="UP000435649"/>
    </source>
</evidence>
<dbReference type="Pfam" id="PF17236">
    <property type="entry name" value="SU10_MCP"/>
    <property type="match status" value="1"/>
</dbReference>
<evidence type="ECO:0000313" key="1">
    <source>
        <dbReference type="EMBL" id="MST97307.1"/>
    </source>
</evidence>
<accession>A0A844G126</accession>